<name>A0A5K1CP17_9MAGN</name>
<evidence type="ECO:0000313" key="1">
    <source>
        <dbReference type="EMBL" id="VVW28819.1"/>
    </source>
</evidence>
<organism evidence="1">
    <name type="scientific">Nymphaea colorata</name>
    <name type="common">pocket water lily</name>
    <dbReference type="NCBI Taxonomy" id="210225"/>
    <lineage>
        <taxon>Eukaryota</taxon>
        <taxon>Viridiplantae</taxon>
        <taxon>Streptophyta</taxon>
        <taxon>Embryophyta</taxon>
        <taxon>Tracheophyta</taxon>
        <taxon>Spermatophyta</taxon>
        <taxon>Magnoliopsida</taxon>
        <taxon>Nymphaeales</taxon>
        <taxon>Nymphaeaceae</taxon>
        <taxon>Nymphaea</taxon>
    </lineage>
</organism>
<gene>
    <name evidence="1" type="ORF">NYM_LOCUS16970</name>
</gene>
<dbReference type="EMBL" id="LR721782">
    <property type="protein sequence ID" value="VVW28819.1"/>
    <property type="molecule type" value="Genomic_DNA"/>
</dbReference>
<reference evidence="1" key="1">
    <citation type="submission" date="2019-09" db="EMBL/GenBank/DDBJ databases">
        <authorList>
            <person name="Zhang L."/>
        </authorList>
    </citation>
    <scope>NUCLEOTIDE SEQUENCE</scope>
</reference>
<sequence>MLKKPKLYQKRQQIRANLFFMDFISKRQLGQ</sequence>
<protein>
    <submittedName>
        <fullName evidence="1">Uncharacterized protein</fullName>
    </submittedName>
</protein>
<proteinExistence type="predicted"/>
<dbReference type="AlphaFoldDB" id="A0A5K1CP17"/>
<accession>A0A5K1CP17</accession>
<dbReference type="Gramene" id="NC4G0021370.1">
    <property type="protein sequence ID" value="NC4G0021370.1:cds"/>
    <property type="gene ID" value="NC4G0021370"/>
</dbReference>